<dbReference type="EMBL" id="BAAAZO010000009">
    <property type="protein sequence ID" value="GAA3623319.1"/>
    <property type="molecule type" value="Genomic_DNA"/>
</dbReference>
<protein>
    <recommendedName>
        <fullName evidence="4">Excreted virulence factor EspC (Type VII ESX diderm)</fullName>
    </recommendedName>
</protein>
<dbReference type="RefSeq" id="WP_231481329.1">
    <property type="nucleotide sequence ID" value="NZ_BAAAZO010000009.1"/>
</dbReference>
<evidence type="ECO:0000313" key="2">
    <source>
        <dbReference type="EMBL" id="GAA3623319.1"/>
    </source>
</evidence>
<keyword evidence="3" id="KW-1185">Reference proteome</keyword>
<proteinExistence type="predicted"/>
<feature type="region of interest" description="Disordered" evidence="1">
    <location>
        <begin position="15"/>
        <end position="41"/>
    </location>
</feature>
<gene>
    <name evidence="2" type="ORF">GCM10022223_45360</name>
</gene>
<sequence>MKGQFSVLVGELRASGGKAESAAGTVGQLDPGRELDSAGKGIPGADSIAALTQVGSKWESDLKSWHDQMQTFGEHLDVAADDYQRGDDVGAEEFSKLVPGGR</sequence>
<reference evidence="3" key="1">
    <citation type="journal article" date="2019" name="Int. J. Syst. Evol. Microbiol.">
        <title>The Global Catalogue of Microorganisms (GCM) 10K type strain sequencing project: providing services to taxonomists for standard genome sequencing and annotation.</title>
        <authorList>
            <consortium name="The Broad Institute Genomics Platform"/>
            <consortium name="The Broad Institute Genome Sequencing Center for Infectious Disease"/>
            <person name="Wu L."/>
            <person name="Ma J."/>
        </authorList>
    </citation>
    <scope>NUCLEOTIDE SEQUENCE [LARGE SCALE GENOMIC DNA]</scope>
    <source>
        <strain evidence="3">JCM 16902</strain>
    </source>
</reference>
<comment type="caution">
    <text evidence="2">The sequence shown here is derived from an EMBL/GenBank/DDBJ whole genome shotgun (WGS) entry which is preliminary data.</text>
</comment>
<evidence type="ECO:0008006" key="4">
    <source>
        <dbReference type="Google" id="ProtNLM"/>
    </source>
</evidence>
<dbReference type="Proteomes" id="UP001501074">
    <property type="component" value="Unassembled WGS sequence"/>
</dbReference>
<evidence type="ECO:0000313" key="3">
    <source>
        <dbReference type="Proteomes" id="UP001501074"/>
    </source>
</evidence>
<organism evidence="2 3">
    <name type="scientific">Kineosporia mesophila</name>
    <dbReference type="NCBI Taxonomy" id="566012"/>
    <lineage>
        <taxon>Bacteria</taxon>
        <taxon>Bacillati</taxon>
        <taxon>Actinomycetota</taxon>
        <taxon>Actinomycetes</taxon>
        <taxon>Kineosporiales</taxon>
        <taxon>Kineosporiaceae</taxon>
        <taxon>Kineosporia</taxon>
    </lineage>
</organism>
<name>A0ABP7A1W6_9ACTN</name>
<accession>A0ABP7A1W6</accession>
<evidence type="ECO:0000256" key="1">
    <source>
        <dbReference type="SAM" id="MobiDB-lite"/>
    </source>
</evidence>